<gene>
    <name evidence="1" type="ORF">LTT95_04265</name>
</gene>
<comment type="caution">
    <text evidence="1">The sequence shown here is derived from an EMBL/GenBank/DDBJ whole genome shotgun (WGS) entry which is preliminary data.</text>
</comment>
<accession>A0ABS8U9L1</accession>
<reference evidence="1" key="1">
    <citation type="submission" date="2021-12" db="EMBL/GenBank/DDBJ databases">
        <authorList>
            <person name="Ulrich A."/>
        </authorList>
    </citation>
    <scope>NUCLEOTIDE SEQUENCE</scope>
    <source>
        <strain evidence="1">A1P009</strain>
    </source>
</reference>
<name>A0ABS8U9L1_9GAMM</name>
<sequence>MSGHIDPQDKIDALAWALSIINKHAPAAGFEQLDRNRLHTLALMRDDAQRDARSGTKP</sequence>
<reference evidence="1" key="2">
    <citation type="journal article" date="2022" name="Syst. Appl. Microbiol.">
        <title>Physiological and genomic characterisation of Luteimonas fraxinea sp. nov., a bacterial species associated with trees tolerant to ash dieback.</title>
        <authorList>
            <person name="Ulrich K."/>
            <person name="Becker R."/>
            <person name="Behrendt U."/>
            <person name="Kube M."/>
            <person name="Schneck V."/>
            <person name="Ulrich A."/>
        </authorList>
    </citation>
    <scope>NUCLEOTIDE SEQUENCE</scope>
    <source>
        <strain evidence="1">A1P009</strain>
    </source>
</reference>
<protein>
    <submittedName>
        <fullName evidence="1">Uncharacterized protein</fullName>
    </submittedName>
</protein>
<dbReference type="RefSeq" id="WP_232134621.1">
    <property type="nucleotide sequence ID" value="NZ_JAJQKU010000001.1"/>
</dbReference>
<dbReference type="EMBL" id="JAJQKU010000001">
    <property type="protein sequence ID" value="MCD9096148.1"/>
    <property type="molecule type" value="Genomic_DNA"/>
</dbReference>
<dbReference type="Proteomes" id="UP001430360">
    <property type="component" value="Unassembled WGS sequence"/>
</dbReference>
<evidence type="ECO:0000313" key="1">
    <source>
        <dbReference type="EMBL" id="MCD9096148.1"/>
    </source>
</evidence>
<evidence type="ECO:0000313" key="2">
    <source>
        <dbReference type="Proteomes" id="UP001430360"/>
    </source>
</evidence>
<proteinExistence type="predicted"/>
<keyword evidence="2" id="KW-1185">Reference proteome</keyword>
<organism evidence="1 2">
    <name type="scientific">Luteimonas fraxinea</name>
    <dbReference type="NCBI Taxonomy" id="2901869"/>
    <lineage>
        <taxon>Bacteria</taxon>
        <taxon>Pseudomonadati</taxon>
        <taxon>Pseudomonadota</taxon>
        <taxon>Gammaproteobacteria</taxon>
        <taxon>Lysobacterales</taxon>
        <taxon>Lysobacteraceae</taxon>
        <taxon>Luteimonas</taxon>
    </lineage>
</organism>